<reference evidence="5 6" key="1">
    <citation type="submission" date="2017-02" db="EMBL/GenBank/DDBJ databases">
        <title>Natronthermophilus aegyptiacus gen. nov.,sp. nov., an aerobic, extremely halophilic alkalithermophilic archaeon isolated from the athalassohaline Wadi An Natrun, Egypt.</title>
        <authorList>
            <person name="Zhao B."/>
        </authorList>
    </citation>
    <scope>NUCLEOTIDE SEQUENCE [LARGE SCALE GENOMIC DNA]</scope>
    <source>
        <strain evidence="5 6">CGMCC 1.3597</strain>
    </source>
</reference>
<protein>
    <submittedName>
        <fullName evidence="5">Uncharacterized protein</fullName>
    </submittedName>
</protein>
<dbReference type="PANTHER" id="PTHR34236">
    <property type="entry name" value="DIMETHYL SULFOXIDE REDUCTASE TRANSCRIPTIONAL ACTIVATOR"/>
    <property type="match status" value="1"/>
</dbReference>
<keyword evidence="6" id="KW-1185">Reference proteome</keyword>
<evidence type="ECO:0000259" key="3">
    <source>
        <dbReference type="Pfam" id="PF04967"/>
    </source>
</evidence>
<dbReference type="InterPro" id="IPR056433">
    <property type="entry name" value="DmsR-like_N"/>
</dbReference>
<dbReference type="Pfam" id="PF24277">
    <property type="entry name" value="DmsR_N"/>
    <property type="match status" value="1"/>
</dbReference>
<feature type="domain" description="DmsR-like N-terminal" evidence="4">
    <location>
        <begin position="34"/>
        <end position="112"/>
    </location>
</feature>
<evidence type="ECO:0000256" key="1">
    <source>
        <dbReference type="ARBA" id="ARBA00023015"/>
    </source>
</evidence>
<evidence type="ECO:0000259" key="4">
    <source>
        <dbReference type="Pfam" id="PF24277"/>
    </source>
</evidence>
<accession>A0A202E5U0</accession>
<evidence type="ECO:0000256" key="2">
    <source>
        <dbReference type="ARBA" id="ARBA00023163"/>
    </source>
</evidence>
<dbReference type="AlphaFoldDB" id="A0A202E5U0"/>
<feature type="domain" description="HTH bat-type" evidence="3">
    <location>
        <begin position="130"/>
        <end position="181"/>
    </location>
</feature>
<organism evidence="5 6">
    <name type="scientific">Natronolimnobius baerhuensis</name>
    <dbReference type="NCBI Taxonomy" id="253108"/>
    <lineage>
        <taxon>Archaea</taxon>
        <taxon>Methanobacteriati</taxon>
        <taxon>Methanobacteriota</taxon>
        <taxon>Stenosarchaea group</taxon>
        <taxon>Halobacteria</taxon>
        <taxon>Halobacteriales</taxon>
        <taxon>Natrialbaceae</taxon>
        <taxon>Natronolimnobius</taxon>
    </lineage>
</organism>
<dbReference type="EMBL" id="MWPH01000004">
    <property type="protein sequence ID" value="OVE83280.1"/>
    <property type="molecule type" value="Genomic_DNA"/>
</dbReference>
<keyword evidence="1" id="KW-0805">Transcription regulation</keyword>
<proteinExistence type="predicted"/>
<dbReference type="Pfam" id="PF04967">
    <property type="entry name" value="HTH_10"/>
    <property type="match status" value="1"/>
</dbReference>
<sequence length="188" mass="20318">MAVEPRSAVGSALLSETRDAVSVSQNRSPDGTCRSTATVCTDETCEPLYVEQQTPNTCVCSVLDAFDCVYSIDAVEHGNLVVTVTLEDRHQLSALIERLTDSGASVTLRHLTTFSDDSTTTTTELETSTITAKQWEAIELAVELDYYEQPRGVTLAELADRLEISVSAVSQRLTAVESTVIPALVDQS</sequence>
<comment type="caution">
    <text evidence="5">The sequence shown here is derived from an EMBL/GenBank/DDBJ whole genome shotgun (WGS) entry which is preliminary data.</text>
</comment>
<name>A0A202E5U0_9EURY</name>
<dbReference type="InterPro" id="IPR007050">
    <property type="entry name" value="HTH_bacterioopsin"/>
</dbReference>
<dbReference type="PANTHER" id="PTHR34236:SF1">
    <property type="entry name" value="DIMETHYL SULFOXIDE REDUCTASE TRANSCRIPTIONAL ACTIVATOR"/>
    <property type="match status" value="1"/>
</dbReference>
<gene>
    <name evidence="5" type="ORF">B2G88_16690</name>
</gene>
<evidence type="ECO:0000313" key="5">
    <source>
        <dbReference type="EMBL" id="OVE83280.1"/>
    </source>
</evidence>
<keyword evidence="2" id="KW-0804">Transcription</keyword>
<evidence type="ECO:0000313" key="6">
    <source>
        <dbReference type="Proteomes" id="UP000196084"/>
    </source>
</evidence>
<dbReference type="Proteomes" id="UP000196084">
    <property type="component" value="Unassembled WGS sequence"/>
</dbReference>